<evidence type="ECO:0000259" key="2">
    <source>
        <dbReference type="PROSITE" id="PS51725"/>
    </source>
</evidence>
<dbReference type="RefSeq" id="WP_208914147.1">
    <property type="nucleotide sequence ID" value="NZ_LT840184.1"/>
</dbReference>
<dbReference type="Gene3D" id="3.30.70.100">
    <property type="match status" value="1"/>
</dbReference>
<dbReference type="SUPFAM" id="SSF54909">
    <property type="entry name" value="Dimeric alpha+beta barrel"/>
    <property type="match status" value="1"/>
</dbReference>
<proteinExistence type="predicted"/>
<dbReference type="AlphaFoldDB" id="A0A1X7HG07"/>
<protein>
    <submittedName>
        <fullName evidence="3">Heme oxygenase (Staphylobilin-producing)</fullName>
    </submittedName>
</protein>
<evidence type="ECO:0000313" key="3">
    <source>
        <dbReference type="EMBL" id="SMF86071.1"/>
    </source>
</evidence>
<dbReference type="PANTHER" id="PTHR34474:SF1">
    <property type="entry name" value="HEME-DEGRADING MONOOXYGENASE HMOA"/>
    <property type="match status" value="1"/>
</dbReference>
<dbReference type="Pfam" id="PF03992">
    <property type="entry name" value="ABM"/>
    <property type="match status" value="1"/>
</dbReference>
<dbReference type="STRING" id="1313296.SAMN05661091_3273"/>
<dbReference type="InterPro" id="IPR050404">
    <property type="entry name" value="Heme-degrading_MO"/>
</dbReference>
<dbReference type="PROSITE" id="PS51725">
    <property type="entry name" value="ABM"/>
    <property type="match status" value="1"/>
</dbReference>
<accession>A0A1X7HG07</accession>
<organism evidence="3 4">
    <name type="scientific">Paenibacillus uliginis N3/975</name>
    <dbReference type="NCBI Taxonomy" id="1313296"/>
    <lineage>
        <taxon>Bacteria</taxon>
        <taxon>Bacillati</taxon>
        <taxon>Bacillota</taxon>
        <taxon>Bacilli</taxon>
        <taxon>Bacillales</taxon>
        <taxon>Paenibacillaceae</taxon>
        <taxon>Paenibacillus</taxon>
    </lineage>
</organism>
<dbReference type="InterPro" id="IPR007138">
    <property type="entry name" value="ABM_dom"/>
</dbReference>
<keyword evidence="4" id="KW-1185">Reference proteome</keyword>
<gene>
    <name evidence="3" type="ORF">SAMN05661091_3273</name>
</gene>
<sequence>MLIETKTIIVKSGTSHLVVERFSGPGPIEEIEGFIDLSVMVKNARRGDETEEVIVMIRWDSKEAWKRWETSEAHIQGHRNSRGKPTPDHIVSSSHGMYEVKSSKGPRPVQAAN</sequence>
<feature type="region of interest" description="Disordered" evidence="1">
    <location>
        <begin position="74"/>
        <end position="113"/>
    </location>
</feature>
<dbReference type="EMBL" id="LT840184">
    <property type="protein sequence ID" value="SMF86071.1"/>
    <property type="molecule type" value="Genomic_DNA"/>
</dbReference>
<dbReference type="InterPro" id="IPR011008">
    <property type="entry name" value="Dimeric_a/b-barrel"/>
</dbReference>
<evidence type="ECO:0000313" key="4">
    <source>
        <dbReference type="Proteomes" id="UP000192940"/>
    </source>
</evidence>
<dbReference type="PANTHER" id="PTHR34474">
    <property type="entry name" value="SIGNAL TRANSDUCTION PROTEIN TRAP"/>
    <property type="match status" value="1"/>
</dbReference>
<dbReference type="Proteomes" id="UP000192940">
    <property type="component" value="Chromosome I"/>
</dbReference>
<name>A0A1X7HG07_9BACL</name>
<evidence type="ECO:0000256" key="1">
    <source>
        <dbReference type="SAM" id="MobiDB-lite"/>
    </source>
</evidence>
<feature type="domain" description="ABM" evidence="2">
    <location>
        <begin position="2"/>
        <end position="93"/>
    </location>
</feature>
<reference evidence="4" key="1">
    <citation type="submission" date="2017-04" db="EMBL/GenBank/DDBJ databases">
        <authorList>
            <person name="Varghese N."/>
            <person name="Submissions S."/>
        </authorList>
    </citation>
    <scope>NUCLEOTIDE SEQUENCE [LARGE SCALE GENOMIC DNA]</scope>
    <source>
        <strain evidence="4">N3/975</strain>
    </source>
</reference>